<dbReference type="SMART" id="SM00271">
    <property type="entry name" value="DnaJ"/>
    <property type="match status" value="1"/>
</dbReference>
<dbReference type="OrthoDB" id="270167at2759"/>
<comment type="subcellular location">
    <subcellularLocation>
        <location evidence="1">Membrane</location>
        <topology evidence="1">Multi-pass membrane protein</topology>
    </subcellularLocation>
</comment>
<keyword evidence="4" id="KW-0472">Membrane</keyword>
<dbReference type="SUPFAM" id="SSF46565">
    <property type="entry name" value="Chaperone J-domain"/>
    <property type="match status" value="1"/>
</dbReference>
<dbReference type="FunFam" id="1.10.287.110:FF:000036">
    <property type="entry name" value="dnaJ homolog subfamily C member 25"/>
    <property type="match status" value="1"/>
</dbReference>
<evidence type="ECO:0000313" key="7">
    <source>
        <dbReference type="EMBL" id="CAD7225923.1"/>
    </source>
</evidence>
<dbReference type="PRINTS" id="PR00625">
    <property type="entry name" value="JDOMAIN"/>
</dbReference>
<dbReference type="InterPro" id="IPR036869">
    <property type="entry name" value="J_dom_sf"/>
</dbReference>
<reference evidence="7" key="1">
    <citation type="submission" date="2020-11" db="EMBL/GenBank/DDBJ databases">
        <authorList>
            <person name="Tran Van P."/>
        </authorList>
    </citation>
    <scope>NUCLEOTIDE SEQUENCE</scope>
</reference>
<keyword evidence="2" id="KW-0812">Transmembrane</keyword>
<dbReference type="AlphaFoldDB" id="A0A7R8W8V3"/>
<evidence type="ECO:0000256" key="1">
    <source>
        <dbReference type="ARBA" id="ARBA00004141"/>
    </source>
</evidence>
<accession>A0A7R8W8V3</accession>
<dbReference type="PROSITE" id="PS50076">
    <property type="entry name" value="DNAJ_2"/>
    <property type="match status" value="1"/>
</dbReference>
<dbReference type="Pfam" id="PF00226">
    <property type="entry name" value="DnaJ"/>
    <property type="match status" value="1"/>
</dbReference>
<gene>
    <name evidence="7" type="ORF">CTOB1V02_LOCUS3851</name>
</gene>
<evidence type="ECO:0000256" key="3">
    <source>
        <dbReference type="ARBA" id="ARBA00022989"/>
    </source>
</evidence>
<evidence type="ECO:0000256" key="2">
    <source>
        <dbReference type="ARBA" id="ARBA00022692"/>
    </source>
</evidence>
<dbReference type="CDD" id="cd06257">
    <property type="entry name" value="DnaJ"/>
    <property type="match status" value="1"/>
</dbReference>
<organism evidence="7">
    <name type="scientific">Cyprideis torosa</name>
    <dbReference type="NCBI Taxonomy" id="163714"/>
    <lineage>
        <taxon>Eukaryota</taxon>
        <taxon>Metazoa</taxon>
        <taxon>Ecdysozoa</taxon>
        <taxon>Arthropoda</taxon>
        <taxon>Crustacea</taxon>
        <taxon>Oligostraca</taxon>
        <taxon>Ostracoda</taxon>
        <taxon>Podocopa</taxon>
        <taxon>Podocopida</taxon>
        <taxon>Cytherocopina</taxon>
        <taxon>Cytheroidea</taxon>
        <taxon>Cytherideidae</taxon>
        <taxon>Cyprideis</taxon>
    </lineage>
</organism>
<evidence type="ECO:0000256" key="5">
    <source>
        <dbReference type="ARBA" id="ARBA00023186"/>
    </source>
</evidence>
<dbReference type="InterPro" id="IPR018253">
    <property type="entry name" value="DnaJ_domain_CS"/>
</dbReference>
<evidence type="ECO:0000256" key="4">
    <source>
        <dbReference type="ARBA" id="ARBA00023136"/>
    </source>
</evidence>
<dbReference type="Gene3D" id="1.10.287.110">
    <property type="entry name" value="DnaJ domain"/>
    <property type="match status" value="1"/>
</dbReference>
<dbReference type="EMBL" id="OB660693">
    <property type="protein sequence ID" value="CAD7225923.1"/>
    <property type="molecule type" value="Genomic_DNA"/>
</dbReference>
<protein>
    <submittedName>
        <fullName evidence="7">Uncharacterized protein</fullName>
    </submittedName>
</protein>
<dbReference type="GO" id="GO:0005789">
    <property type="term" value="C:endoplasmic reticulum membrane"/>
    <property type="evidence" value="ECO:0007669"/>
    <property type="project" value="TreeGrafter"/>
</dbReference>
<sequence>MAKLSTVVVLFYVIGSAYAMIDGLYCGLENCYDVLGVTRDHSRKEIAKAYRQLARKHHPDRQSAPEAKLAAEETFRRIANAYEILNDDDTRKDYDYLLDNPEEFYSHYYRYYSRRMAPKVDVRIVILVTLSVISAVQYYAAWCRYDTAIRHLATVPRYRLQAVEMAREEGLLGEDGKARKKERRSGKTKEEQKREEEEVIRKIIAEKMDIRGAYAKPSIYDTLWLQLVLLPYTVVMFCVFHIRWVWKFMIKREPYGEAEKLYLIRKYLGENQAKFDARDEAEHEKMLKLELWQKDKFQEWKQEKDEEEKRKMAENSRYKAYRRYVKNHGVPRMTFEED</sequence>
<proteinExistence type="inferred from homology"/>
<comment type="similarity">
    <text evidence="6">Belongs to the DNAJC25 family.</text>
</comment>
<dbReference type="PANTHER" id="PTHR44176">
    <property type="entry name" value="DNAJ HOMOLOG SUBFAMILY C MEMBER 25"/>
    <property type="match status" value="1"/>
</dbReference>
<dbReference type="PANTHER" id="PTHR44176:SF1">
    <property type="entry name" value="DNAJ HOMOLOG SUBFAMILY C MEMBER 25"/>
    <property type="match status" value="1"/>
</dbReference>
<dbReference type="InterPro" id="IPR044632">
    <property type="entry name" value="DNAJC25-like"/>
</dbReference>
<keyword evidence="5" id="KW-0143">Chaperone</keyword>
<dbReference type="InterPro" id="IPR001623">
    <property type="entry name" value="DnaJ_domain"/>
</dbReference>
<keyword evidence="3" id="KW-1133">Transmembrane helix</keyword>
<dbReference type="PROSITE" id="PS00636">
    <property type="entry name" value="DNAJ_1"/>
    <property type="match status" value="1"/>
</dbReference>
<evidence type="ECO:0000256" key="6">
    <source>
        <dbReference type="ARBA" id="ARBA00024193"/>
    </source>
</evidence>
<name>A0A7R8W8V3_9CRUS</name>
<dbReference type="GO" id="GO:0006457">
    <property type="term" value="P:protein folding"/>
    <property type="evidence" value="ECO:0007669"/>
    <property type="project" value="InterPro"/>
</dbReference>